<keyword evidence="5" id="KW-1185">Reference proteome</keyword>
<dbReference type="PROSITE" id="PS51233">
    <property type="entry name" value="VWFD"/>
    <property type="match status" value="1"/>
</dbReference>
<dbReference type="InterPro" id="IPR001846">
    <property type="entry name" value="VWF_type-D"/>
</dbReference>
<dbReference type="AlphaFoldDB" id="A0A1A6FYR2"/>
<dbReference type="OrthoDB" id="6262482at2759"/>
<evidence type="ECO:0000313" key="4">
    <source>
        <dbReference type="EMBL" id="OBS59078.1"/>
    </source>
</evidence>
<keyword evidence="2" id="KW-0964">Secreted</keyword>
<accession>A0A1A6FYR2</accession>
<dbReference type="GO" id="GO:0005576">
    <property type="term" value="C:extracellular region"/>
    <property type="evidence" value="ECO:0007669"/>
    <property type="project" value="UniProtKB-SubCell"/>
</dbReference>
<evidence type="ECO:0000313" key="5">
    <source>
        <dbReference type="Proteomes" id="UP000092124"/>
    </source>
</evidence>
<gene>
    <name evidence="4" type="ORF">A6R68_09797</name>
</gene>
<name>A0A1A6FYR2_NEOLE</name>
<sequence length="291" mass="32453">ETATWGKGAYRAFNGRIFSFESSCAYTFCRDCAESGGDFNIEIKRHTNNEIEEIKAVIDDVGISVLNNTILVNNERVQVPYSNKMIHIKKQGEDINEHIANSKISNDCPSASSKNNEVCEDGVQYCDNIIGTYFEKCGKVSPLSSEYKKVCVDEYCRTGGGKNTTCDTFSELARLCAYDGPGVFEHWRDDSAVVCEEFAESNCGILLNSSGPFAACHQTVNPKFYYEDQNIILQDGKVTAVQTTENTDCERNGTLYSIHTVGLYLIVKLANGIILIWDKYTKVSVILDPKW</sequence>
<feature type="non-terminal residue" evidence="4">
    <location>
        <position position="291"/>
    </location>
</feature>
<reference evidence="4 5" key="1">
    <citation type="submission" date="2016-06" db="EMBL/GenBank/DDBJ databases">
        <title>The Draft Genome Sequence and Annotation of the Desert Woodrat Neotoma lepida.</title>
        <authorList>
            <person name="Campbell M."/>
            <person name="Oakeson K.F."/>
            <person name="Yandell M."/>
            <person name="Halpert J.R."/>
            <person name="Dearing D."/>
        </authorList>
    </citation>
    <scope>NUCLEOTIDE SEQUENCE [LARGE SCALE GENOMIC DNA]</scope>
    <source>
        <strain evidence="4">417</strain>
        <tissue evidence="4">Liver</tissue>
    </source>
</reference>
<dbReference type="PANTHER" id="PTHR47246">
    <property type="entry name" value="MUCIN-19"/>
    <property type="match status" value="1"/>
</dbReference>
<evidence type="ECO:0000256" key="1">
    <source>
        <dbReference type="ARBA" id="ARBA00004613"/>
    </source>
</evidence>
<evidence type="ECO:0000259" key="3">
    <source>
        <dbReference type="PROSITE" id="PS51233"/>
    </source>
</evidence>
<proteinExistence type="predicted"/>
<dbReference type="STRING" id="56216.A0A1A6FYR2"/>
<dbReference type="Pfam" id="PF08742">
    <property type="entry name" value="C8"/>
    <property type="match status" value="1"/>
</dbReference>
<dbReference type="PANTHER" id="PTHR47246:SF1">
    <property type="entry name" value="MUCIN-19"/>
    <property type="match status" value="1"/>
</dbReference>
<comment type="caution">
    <text evidence="4">The sequence shown here is derived from an EMBL/GenBank/DDBJ whole genome shotgun (WGS) entry which is preliminary data.</text>
</comment>
<dbReference type="Pfam" id="PF00094">
    <property type="entry name" value="VWD"/>
    <property type="match status" value="1"/>
</dbReference>
<evidence type="ECO:0000256" key="2">
    <source>
        <dbReference type="ARBA" id="ARBA00022525"/>
    </source>
</evidence>
<feature type="domain" description="VWFD" evidence="3">
    <location>
        <begin position="1"/>
        <end position="196"/>
    </location>
</feature>
<dbReference type="EMBL" id="LZPO01108899">
    <property type="protein sequence ID" value="OBS59078.1"/>
    <property type="molecule type" value="Genomic_DNA"/>
</dbReference>
<organism evidence="4 5">
    <name type="scientific">Neotoma lepida</name>
    <name type="common">Desert woodrat</name>
    <dbReference type="NCBI Taxonomy" id="56216"/>
    <lineage>
        <taxon>Eukaryota</taxon>
        <taxon>Metazoa</taxon>
        <taxon>Chordata</taxon>
        <taxon>Craniata</taxon>
        <taxon>Vertebrata</taxon>
        <taxon>Euteleostomi</taxon>
        <taxon>Mammalia</taxon>
        <taxon>Eutheria</taxon>
        <taxon>Euarchontoglires</taxon>
        <taxon>Glires</taxon>
        <taxon>Rodentia</taxon>
        <taxon>Myomorpha</taxon>
        <taxon>Muroidea</taxon>
        <taxon>Cricetidae</taxon>
        <taxon>Neotominae</taxon>
        <taxon>Neotoma</taxon>
    </lineage>
</organism>
<dbReference type="InterPro" id="IPR014853">
    <property type="entry name" value="VWF/SSPO/ZAN-like_Cys-rich_dom"/>
</dbReference>
<protein>
    <recommendedName>
        <fullName evidence="3">VWFD domain-containing protein</fullName>
    </recommendedName>
</protein>
<feature type="non-terminal residue" evidence="4">
    <location>
        <position position="1"/>
    </location>
</feature>
<dbReference type="Proteomes" id="UP000092124">
    <property type="component" value="Unassembled WGS sequence"/>
</dbReference>
<comment type="subcellular location">
    <subcellularLocation>
        <location evidence="1">Secreted</location>
    </subcellularLocation>
</comment>